<accession>A0AAF0WD46</accession>
<dbReference type="SMART" id="SM00248">
    <property type="entry name" value="ANK"/>
    <property type="match status" value="3"/>
</dbReference>
<feature type="transmembrane region" description="Helical" evidence="1">
    <location>
        <begin position="517"/>
        <end position="540"/>
    </location>
</feature>
<protein>
    <recommendedName>
        <fullName evidence="2">PGG domain-containing protein</fullName>
    </recommendedName>
</protein>
<dbReference type="PANTHER" id="PTHR24177:SF292">
    <property type="entry name" value="ANKYRIN REPEAT FAMILY PROTEIN-RELATED"/>
    <property type="match status" value="1"/>
</dbReference>
<feature type="transmembrane region" description="Helical" evidence="1">
    <location>
        <begin position="477"/>
        <end position="497"/>
    </location>
</feature>
<dbReference type="InterPro" id="IPR026961">
    <property type="entry name" value="PGG_dom"/>
</dbReference>
<dbReference type="SUPFAM" id="SSF48403">
    <property type="entry name" value="Ankyrin repeat"/>
    <property type="match status" value="1"/>
</dbReference>
<sequence>METIIYCNHIYLKQKFENTFCDTYIFLNVNIDIFPHTYTSKNDYFITGRLLYKAARNGKWKDVQGICNGNEGRRAFITAGHETALHISALAGNVEFVEELLKDLIPEDLQIINKKGNTALVLAAANGNVEIAEKLIDKSPGLQDFIGTGSDGTAASLPVMMAARLGNGRMVEALRGRTQLTNELKGELMKECIDSDLFDSARKILGEHKRLAVSDPSILEKLATKCMPLYDDFFSPSIYIGRKQEDSRHIQALELLKDILKLVFTENDFNIQSVVSIAGRLLFDAAEQGNFHFVKWLIYYYPEIVWKMDTDHLSMFHVAVKFRHERIFSLLYNMDEVRKLVTTYQEKDTNNNMLHLAATLAPKDKLDSVIGAAFQMQRAICWYKAVEKIVPPAYRNMPNETVDDETDDAPKRPADIFDKQHEKLLEDGEKWMKNTAKSCMVVAALTATVMFSSAFTVPGDYDNTGHPHLLNRASYDFLTVTEVIGMLSSSTSILMFLSILTSHFNKYEFQKSLPCKLMIGLVALFVSIASMVIAFCAAIYLSYGHAWIVLATPFVSLCTNIGFMSEVPPFV</sequence>
<dbReference type="InterPro" id="IPR036770">
    <property type="entry name" value="Ankyrin_rpt-contain_sf"/>
</dbReference>
<feature type="domain" description="PGG" evidence="2">
    <location>
        <begin position="429"/>
        <end position="541"/>
    </location>
</feature>
<name>A0AAF0WD46_DAUCS</name>
<gene>
    <name evidence="3" type="ORF">DCAR_0206956</name>
</gene>
<reference evidence="3" key="2">
    <citation type="submission" date="2022-03" db="EMBL/GenBank/DDBJ databases">
        <title>Draft title - Genomic analysis of global carrot germplasm unveils the trajectory of domestication and the origin of high carotenoid orange carrot.</title>
        <authorList>
            <person name="Iorizzo M."/>
            <person name="Ellison S."/>
            <person name="Senalik D."/>
            <person name="Macko-Podgorni A."/>
            <person name="Grzebelus D."/>
            <person name="Bostan H."/>
            <person name="Rolling W."/>
            <person name="Curaba J."/>
            <person name="Simon P."/>
        </authorList>
    </citation>
    <scope>NUCLEOTIDE SEQUENCE</scope>
    <source>
        <tissue evidence="3">Leaf</tissue>
    </source>
</reference>
<keyword evidence="1" id="KW-1133">Transmembrane helix</keyword>
<dbReference type="PANTHER" id="PTHR24177">
    <property type="entry name" value="CASKIN"/>
    <property type="match status" value="1"/>
</dbReference>
<dbReference type="GO" id="GO:0016020">
    <property type="term" value="C:membrane"/>
    <property type="evidence" value="ECO:0007669"/>
    <property type="project" value="TreeGrafter"/>
</dbReference>
<keyword evidence="1" id="KW-0812">Transmembrane</keyword>
<proteinExistence type="predicted"/>
<dbReference type="Pfam" id="PF12796">
    <property type="entry name" value="Ank_2"/>
    <property type="match status" value="1"/>
</dbReference>
<feature type="transmembrane region" description="Helical" evidence="1">
    <location>
        <begin position="439"/>
        <end position="457"/>
    </location>
</feature>
<keyword evidence="4" id="KW-1185">Reference proteome</keyword>
<dbReference type="Pfam" id="PF13962">
    <property type="entry name" value="PGG"/>
    <property type="match status" value="1"/>
</dbReference>
<dbReference type="Proteomes" id="UP000077755">
    <property type="component" value="Chromosome 2"/>
</dbReference>
<dbReference type="EMBL" id="CP093344">
    <property type="protein sequence ID" value="WOG87725.1"/>
    <property type="molecule type" value="Genomic_DNA"/>
</dbReference>
<dbReference type="AlphaFoldDB" id="A0AAF0WD46"/>
<keyword evidence="1" id="KW-0472">Membrane</keyword>
<evidence type="ECO:0000313" key="3">
    <source>
        <dbReference type="EMBL" id="WOG87725.1"/>
    </source>
</evidence>
<organism evidence="3 4">
    <name type="scientific">Daucus carota subsp. sativus</name>
    <name type="common">Carrot</name>
    <dbReference type="NCBI Taxonomy" id="79200"/>
    <lineage>
        <taxon>Eukaryota</taxon>
        <taxon>Viridiplantae</taxon>
        <taxon>Streptophyta</taxon>
        <taxon>Embryophyta</taxon>
        <taxon>Tracheophyta</taxon>
        <taxon>Spermatophyta</taxon>
        <taxon>Magnoliopsida</taxon>
        <taxon>eudicotyledons</taxon>
        <taxon>Gunneridae</taxon>
        <taxon>Pentapetalae</taxon>
        <taxon>asterids</taxon>
        <taxon>campanulids</taxon>
        <taxon>Apiales</taxon>
        <taxon>Apiaceae</taxon>
        <taxon>Apioideae</taxon>
        <taxon>Scandiceae</taxon>
        <taxon>Daucinae</taxon>
        <taxon>Daucus</taxon>
        <taxon>Daucus sect. Daucus</taxon>
    </lineage>
</organism>
<dbReference type="InterPro" id="IPR002110">
    <property type="entry name" value="Ankyrin_rpt"/>
</dbReference>
<evidence type="ECO:0000259" key="2">
    <source>
        <dbReference type="Pfam" id="PF13962"/>
    </source>
</evidence>
<evidence type="ECO:0000256" key="1">
    <source>
        <dbReference type="SAM" id="Phobius"/>
    </source>
</evidence>
<reference evidence="3" key="1">
    <citation type="journal article" date="2016" name="Nat. Genet.">
        <title>A high-quality carrot genome assembly provides new insights into carotenoid accumulation and asterid genome evolution.</title>
        <authorList>
            <person name="Iorizzo M."/>
            <person name="Ellison S."/>
            <person name="Senalik D."/>
            <person name="Zeng P."/>
            <person name="Satapoomin P."/>
            <person name="Huang J."/>
            <person name="Bowman M."/>
            <person name="Iovene M."/>
            <person name="Sanseverino W."/>
            <person name="Cavagnaro P."/>
            <person name="Yildiz M."/>
            <person name="Macko-Podgorni A."/>
            <person name="Moranska E."/>
            <person name="Grzebelus E."/>
            <person name="Grzebelus D."/>
            <person name="Ashrafi H."/>
            <person name="Zheng Z."/>
            <person name="Cheng S."/>
            <person name="Spooner D."/>
            <person name="Van Deynze A."/>
            <person name="Simon P."/>
        </authorList>
    </citation>
    <scope>NUCLEOTIDE SEQUENCE</scope>
    <source>
        <tissue evidence="3">Leaf</tissue>
    </source>
</reference>
<dbReference type="Gene3D" id="1.25.40.20">
    <property type="entry name" value="Ankyrin repeat-containing domain"/>
    <property type="match status" value="2"/>
</dbReference>
<evidence type="ECO:0000313" key="4">
    <source>
        <dbReference type="Proteomes" id="UP000077755"/>
    </source>
</evidence>